<evidence type="ECO:0008006" key="4">
    <source>
        <dbReference type="Google" id="ProtNLM"/>
    </source>
</evidence>
<organism evidence="2 3">
    <name type="scientific">Pedococcus aerophilus</name>
    <dbReference type="NCBI Taxonomy" id="436356"/>
    <lineage>
        <taxon>Bacteria</taxon>
        <taxon>Bacillati</taxon>
        <taxon>Actinomycetota</taxon>
        <taxon>Actinomycetes</taxon>
        <taxon>Micrococcales</taxon>
        <taxon>Intrasporangiaceae</taxon>
        <taxon>Pedococcus</taxon>
    </lineage>
</organism>
<name>A0ABP6HBF0_9MICO</name>
<reference evidence="3" key="1">
    <citation type="journal article" date="2019" name="Int. J. Syst. Evol. Microbiol.">
        <title>The Global Catalogue of Microorganisms (GCM) 10K type strain sequencing project: providing services to taxonomists for standard genome sequencing and annotation.</title>
        <authorList>
            <consortium name="The Broad Institute Genomics Platform"/>
            <consortium name="The Broad Institute Genome Sequencing Center for Infectious Disease"/>
            <person name="Wu L."/>
            <person name="Ma J."/>
        </authorList>
    </citation>
    <scope>NUCLEOTIDE SEQUENCE [LARGE SCALE GENOMIC DNA]</scope>
    <source>
        <strain evidence="3">JCM 16378</strain>
    </source>
</reference>
<evidence type="ECO:0000256" key="1">
    <source>
        <dbReference type="SAM" id="MobiDB-lite"/>
    </source>
</evidence>
<proteinExistence type="predicted"/>
<feature type="region of interest" description="Disordered" evidence="1">
    <location>
        <begin position="1"/>
        <end position="33"/>
    </location>
</feature>
<accession>A0ABP6HBF0</accession>
<gene>
    <name evidence="2" type="ORF">GCM10009867_25980</name>
</gene>
<comment type="caution">
    <text evidence="2">The sequence shown here is derived from an EMBL/GenBank/DDBJ whole genome shotgun (WGS) entry which is preliminary data.</text>
</comment>
<evidence type="ECO:0000313" key="2">
    <source>
        <dbReference type="EMBL" id="GAA2737715.1"/>
    </source>
</evidence>
<dbReference type="Proteomes" id="UP001501326">
    <property type="component" value="Unassembled WGS sequence"/>
</dbReference>
<protein>
    <recommendedName>
        <fullName evidence="4">Lipoprotein</fullName>
    </recommendedName>
</protein>
<keyword evidence="3" id="KW-1185">Reference proteome</keyword>
<evidence type="ECO:0000313" key="3">
    <source>
        <dbReference type="Proteomes" id="UP001501326"/>
    </source>
</evidence>
<dbReference type="EMBL" id="BAAARN010000003">
    <property type="protein sequence ID" value="GAA2737715.1"/>
    <property type="molecule type" value="Genomic_DNA"/>
</dbReference>
<sequence length="193" mass="19810">MQRARVRTPEQEAGRLSPVMRRTPLAARSAGRPSPLRRLLPVAALGAALALSACQTQSPIQTDVSYAPADGVSVDLGAVQLRDLVVVSSGKDKPGVLSASVSNTTGEEQRLAFALPQGQPVYAQSAAYSEERLSGATQVQLPSVPVNPGDVVTLTVQSPTAPAAVVTVPVLPASGYYATLAPTSVPSTTTATP</sequence>